<keyword evidence="3" id="KW-1185">Reference proteome</keyword>
<sequence length="188" mass="19263">MVLSLFVGMALGVLGALLVYGPSLPHALYDPYAYVVLAIVVGWTAAGFGWAVLSSTLATFGSVISLMAASIFEVGAGFPSLGTDGAATNLMIFTIASIGVLSYLAKREDLWGDLAAGAAAGLAVLDGLDKSLPGGPDHVPGFWPWGTLTVSVLGLGTILTLRRGRRRICSALVALAIASSYFVFVAGL</sequence>
<gene>
    <name evidence="2" type="ORF">F4562_001897</name>
</gene>
<name>A0A7W9IDR9_9ACTN</name>
<feature type="transmembrane region" description="Helical" evidence="1">
    <location>
        <begin position="143"/>
        <end position="161"/>
    </location>
</feature>
<feature type="transmembrane region" description="Helical" evidence="1">
    <location>
        <begin position="60"/>
        <end position="80"/>
    </location>
</feature>
<feature type="transmembrane region" description="Helical" evidence="1">
    <location>
        <begin position="110"/>
        <end position="128"/>
    </location>
</feature>
<feature type="transmembrane region" description="Helical" evidence="1">
    <location>
        <begin position="31"/>
        <end position="53"/>
    </location>
</feature>
<proteinExistence type="predicted"/>
<dbReference type="EMBL" id="JACHMP010000001">
    <property type="protein sequence ID" value="MBB5818835.1"/>
    <property type="molecule type" value="Genomic_DNA"/>
</dbReference>
<protein>
    <submittedName>
        <fullName evidence="2">Uncharacterized protein</fullName>
    </submittedName>
</protein>
<feature type="transmembrane region" description="Helical" evidence="1">
    <location>
        <begin position="86"/>
        <end position="105"/>
    </location>
</feature>
<dbReference type="RefSeq" id="WP_184542648.1">
    <property type="nucleotide sequence ID" value="NZ_JACHMP010000001.1"/>
</dbReference>
<evidence type="ECO:0000313" key="2">
    <source>
        <dbReference type="EMBL" id="MBB5818835.1"/>
    </source>
</evidence>
<organism evidence="2 3">
    <name type="scientific">Streptosporangium becharense</name>
    <dbReference type="NCBI Taxonomy" id="1816182"/>
    <lineage>
        <taxon>Bacteria</taxon>
        <taxon>Bacillati</taxon>
        <taxon>Actinomycetota</taxon>
        <taxon>Actinomycetes</taxon>
        <taxon>Streptosporangiales</taxon>
        <taxon>Streptosporangiaceae</taxon>
        <taxon>Streptosporangium</taxon>
    </lineage>
</organism>
<evidence type="ECO:0000313" key="3">
    <source>
        <dbReference type="Proteomes" id="UP000540685"/>
    </source>
</evidence>
<comment type="caution">
    <text evidence="2">The sequence shown here is derived from an EMBL/GenBank/DDBJ whole genome shotgun (WGS) entry which is preliminary data.</text>
</comment>
<reference evidence="2 3" key="1">
    <citation type="submission" date="2020-08" db="EMBL/GenBank/DDBJ databases">
        <title>Sequencing the genomes of 1000 actinobacteria strains.</title>
        <authorList>
            <person name="Klenk H.-P."/>
        </authorList>
    </citation>
    <scope>NUCLEOTIDE SEQUENCE [LARGE SCALE GENOMIC DNA]</scope>
    <source>
        <strain evidence="2 3">DSM 46887</strain>
    </source>
</reference>
<keyword evidence="1" id="KW-0472">Membrane</keyword>
<accession>A0A7W9IDR9</accession>
<dbReference type="AlphaFoldDB" id="A0A7W9IDR9"/>
<feature type="transmembrane region" description="Helical" evidence="1">
    <location>
        <begin position="168"/>
        <end position="187"/>
    </location>
</feature>
<evidence type="ECO:0000256" key="1">
    <source>
        <dbReference type="SAM" id="Phobius"/>
    </source>
</evidence>
<dbReference type="Proteomes" id="UP000540685">
    <property type="component" value="Unassembled WGS sequence"/>
</dbReference>
<keyword evidence="1" id="KW-0812">Transmembrane</keyword>
<keyword evidence="1" id="KW-1133">Transmembrane helix</keyword>